<evidence type="ECO:0000313" key="4">
    <source>
        <dbReference type="EMBL" id="KAJ9610701.1"/>
    </source>
</evidence>
<evidence type="ECO:0000256" key="1">
    <source>
        <dbReference type="ARBA" id="ARBA00022857"/>
    </source>
</evidence>
<dbReference type="AlphaFoldDB" id="A0AA38XC88"/>
<keyword evidence="5" id="KW-1185">Reference proteome</keyword>
<evidence type="ECO:0000256" key="2">
    <source>
        <dbReference type="ARBA" id="ARBA00023002"/>
    </source>
</evidence>
<dbReference type="Proteomes" id="UP001172673">
    <property type="component" value="Unassembled WGS sequence"/>
</dbReference>
<dbReference type="PANTHER" id="PTHR47706:SF9">
    <property type="entry name" value="NMRA-LIKE DOMAIN-CONTAINING PROTEIN-RELATED"/>
    <property type="match status" value="1"/>
</dbReference>
<feature type="domain" description="NmrA-like" evidence="3">
    <location>
        <begin position="5"/>
        <end position="115"/>
    </location>
</feature>
<gene>
    <name evidence="4" type="ORF">H2200_005478</name>
</gene>
<sequence length="291" mass="31385">MPPLKRVALVGGTGLLGSAVLQAITSRKDLFELTVFIRSNSASKLPDGVHIVTVESFEDAAENESFIKSLSGHDVLISTLNAAVALGLESKLVAAAIKAGVKHFMPSEYTLDVTHPAVRALGPNNVHDLVTGGFLDWGIENGMLGFDIAGRKARLYDRGRNKVTASTLRFVADAVVAAMQMPDEEIRNKRLYVAELEYTGQELLETFQMATGEKWGVVNTSTKDAEEQGRRLQGEGDARGAYLNSVLALNFNGCGAAILSSGLQFGQGVDLQRSSLPDIVRDVLKRVDRQQ</sequence>
<dbReference type="InterPro" id="IPR036291">
    <property type="entry name" value="NAD(P)-bd_dom_sf"/>
</dbReference>
<evidence type="ECO:0000259" key="3">
    <source>
        <dbReference type="Pfam" id="PF05368"/>
    </source>
</evidence>
<dbReference type="Pfam" id="PF05368">
    <property type="entry name" value="NmrA"/>
    <property type="match status" value="1"/>
</dbReference>
<accession>A0AA38XC88</accession>
<dbReference type="SUPFAM" id="SSF51735">
    <property type="entry name" value="NAD(P)-binding Rossmann-fold domains"/>
    <property type="match status" value="1"/>
</dbReference>
<dbReference type="EMBL" id="JAPDRK010000007">
    <property type="protein sequence ID" value="KAJ9610701.1"/>
    <property type="molecule type" value="Genomic_DNA"/>
</dbReference>
<protein>
    <recommendedName>
        <fullName evidence="3">NmrA-like domain-containing protein</fullName>
    </recommendedName>
</protein>
<organism evidence="4 5">
    <name type="scientific">Cladophialophora chaetospira</name>
    <dbReference type="NCBI Taxonomy" id="386627"/>
    <lineage>
        <taxon>Eukaryota</taxon>
        <taxon>Fungi</taxon>
        <taxon>Dikarya</taxon>
        <taxon>Ascomycota</taxon>
        <taxon>Pezizomycotina</taxon>
        <taxon>Eurotiomycetes</taxon>
        <taxon>Chaetothyriomycetidae</taxon>
        <taxon>Chaetothyriales</taxon>
        <taxon>Herpotrichiellaceae</taxon>
        <taxon>Cladophialophora</taxon>
    </lineage>
</organism>
<dbReference type="InterPro" id="IPR008030">
    <property type="entry name" value="NmrA-like"/>
</dbReference>
<dbReference type="GO" id="GO:0016491">
    <property type="term" value="F:oxidoreductase activity"/>
    <property type="evidence" value="ECO:0007669"/>
    <property type="project" value="UniProtKB-KW"/>
</dbReference>
<comment type="caution">
    <text evidence="4">The sequence shown here is derived from an EMBL/GenBank/DDBJ whole genome shotgun (WGS) entry which is preliminary data.</text>
</comment>
<reference evidence="4" key="1">
    <citation type="submission" date="2022-10" db="EMBL/GenBank/DDBJ databases">
        <title>Culturing micro-colonial fungi from biological soil crusts in the Mojave desert and describing Neophaeococcomyces mojavensis, and introducing the new genera and species Taxawa tesnikishii.</title>
        <authorList>
            <person name="Kurbessoian T."/>
            <person name="Stajich J.E."/>
        </authorList>
    </citation>
    <scope>NUCLEOTIDE SEQUENCE</scope>
    <source>
        <strain evidence="4">TK_41</strain>
    </source>
</reference>
<dbReference type="InterPro" id="IPR051609">
    <property type="entry name" value="NmrA/Isoflavone_reductase-like"/>
</dbReference>
<keyword evidence="1" id="KW-0521">NADP</keyword>
<evidence type="ECO:0000313" key="5">
    <source>
        <dbReference type="Proteomes" id="UP001172673"/>
    </source>
</evidence>
<dbReference type="PANTHER" id="PTHR47706">
    <property type="entry name" value="NMRA-LIKE FAMILY PROTEIN"/>
    <property type="match status" value="1"/>
</dbReference>
<dbReference type="Gene3D" id="3.40.50.720">
    <property type="entry name" value="NAD(P)-binding Rossmann-like Domain"/>
    <property type="match status" value="1"/>
</dbReference>
<name>A0AA38XC88_9EURO</name>
<keyword evidence="2" id="KW-0560">Oxidoreductase</keyword>
<proteinExistence type="predicted"/>